<dbReference type="EMBL" id="LKEA01000017">
    <property type="protein sequence ID" value="ROW02411.1"/>
    <property type="molecule type" value="Genomic_DNA"/>
</dbReference>
<dbReference type="OrthoDB" id="2260257at2759"/>
<gene>
    <name evidence="5" type="ORF">VMCG_06053</name>
</gene>
<dbReference type="PANTHER" id="PTHR40633">
    <property type="entry name" value="MATRIX PROTEIN, PUTATIVE (AFU_ORTHOLOGUE AFUA_8G05410)-RELATED"/>
    <property type="match status" value="1"/>
</dbReference>
<evidence type="ECO:0000313" key="6">
    <source>
        <dbReference type="Proteomes" id="UP000283895"/>
    </source>
</evidence>
<keyword evidence="6" id="KW-1185">Reference proteome</keyword>
<feature type="signal peptide" evidence="3">
    <location>
        <begin position="1"/>
        <end position="19"/>
    </location>
</feature>
<protein>
    <recommendedName>
        <fullName evidence="4">Yeast cell wall synthesis Kre9/Knh1-like N-terminal domain-containing protein</fullName>
    </recommendedName>
</protein>
<feature type="domain" description="Yeast cell wall synthesis Kre9/Knh1-like N-terminal" evidence="4">
    <location>
        <begin position="29"/>
        <end position="121"/>
    </location>
</feature>
<dbReference type="Pfam" id="PF10342">
    <property type="entry name" value="Kre9_KNH"/>
    <property type="match status" value="1"/>
</dbReference>
<proteinExistence type="predicted"/>
<evidence type="ECO:0000256" key="1">
    <source>
        <dbReference type="ARBA" id="ARBA00022729"/>
    </source>
</evidence>
<evidence type="ECO:0000313" key="5">
    <source>
        <dbReference type="EMBL" id="ROW02411.1"/>
    </source>
</evidence>
<evidence type="ECO:0000256" key="3">
    <source>
        <dbReference type="SAM" id="SignalP"/>
    </source>
</evidence>
<dbReference type="InterPro" id="IPR018466">
    <property type="entry name" value="Kre9/Knh1-like_N"/>
</dbReference>
<feature type="chain" id="PRO_5019012652" description="Yeast cell wall synthesis Kre9/Knh1-like N-terminal domain-containing protein" evidence="3">
    <location>
        <begin position="20"/>
        <end position="320"/>
    </location>
</feature>
<sequence length="320" mass="31254">MRVTVSAATLLAWVSAVMAQTAGFDAVLTPTKDEVVTAGSTYTITWDYSSAYAGTVSIQILEGATSTTLQLGDVIATGIDNSLGQYSWTVDSSLGDDATYGLKIIYGDNADVFQYSNPFQIAKAAATTPAASSSAAAEATTEAAAPAVTTAAAVVDPEEDPSSSTVFSTEWVTITSCAASITNCPARSTVTSSTLKPFVTTVKPSTTAVAPVSSAPAASSPASSPASVESTAPVQASGASSAATAVTVPQTTLTPVYPAGNSTGSGVGAIGTVTLPTGSATGSASSSSSTSSIVAASGAGRVAAGSVALVAGLMAAVFAL</sequence>
<name>A0A423WGC6_9PEZI</name>
<dbReference type="InterPro" id="IPR052982">
    <property type="entry name" value="SRP1/TIP1-like"/>
</dbReference>
<dbReference type="PANTHER" id="PTHR40633:SF1">
    <property type="entry name" value="GPI ANCHORED SERINE-THREONINE RICH PROTEIN (AFU_ORTHOLOGUE AFUA_1G03630)"/>
    <property type="match status" value="1"/>
</dbReference>
<reference evidence="5 6" key="1">
    <citation type="submission" date="2015-09" db="EMBL/GenBank/DDBJ databases">
        <title>Host preference determinants of Valsa canker pathogens revealed by comparative genomics.</title>
        <authorList>
            <person name="Yin Z."/>
            <person name="Huang L."/>
        </authorList>
    </citation>
    <scope>NUCLEOTIDE SEQUENCE [LARGE SCALE GENOMIC DNA]</scope>
    <source>
        <strain evidence="5 6">03-1</strain>
    </source>
</reference>
<accession>A0A423WGC6</accession>
<dbReference type="STRING" id="356882.A0A423WGC6"/>
<evidence type="ECO:0000259" key="4">
    <source>
        <dbReference type="Pfam" id="PF10342"/>
    </source>
</evidence>
<feature type="region of interest" description="Disordered" evidence="2">
    <location>
        <begin position="209"/>
        <end position="231"/>
    </location>
</feature>
<dbReference type="AlphaFoldDB" id="A0A423WGC6"/>
<keyword evidence="1 3" id="KW-0732">Signal</keyword>
<evidence type="ECO:0000256" key="2">
    <source>
        <dbReference type="SAM" id="MobiDB-lite"/>
    </source>
</evidence>
<organism evidence="5 6">
    <name type="scientific">Cytospora schulzeri</name>
    <dbReference type="NCBI Taxonomy" id="448051"/>
    <lineage>
        <taxon>Eukaryota</taxon>
        <taxon>Fungi</taxon>
        <taxon>Dikarya</taxon>
        <taxon>Ascomycota</taxon>
        <taxon>Pezizomycotina</taxon>
        <taxon>Sordariomycetes</taxon>
        <taxon>Sordariomycetidae</taxon>
        <taxon>Diaporthales</taxon>
        <taxon>Cytosporaceae</taxon>
        <taxon>Cytospora</taxon>
    </lineage>
</organism>
<dbReference type="Proteomes" id="UP000283895">
    <property type="component" value="Unassembled WGS sequence"/>
</dbReference>
<comment type="caution">
    <text evidence="5">The sequence shown here is derived from an EMBL/GenBank/DDBJ whole genome shotgun (WGS) entry which is preliminary data.</text>
</comment>